<organism evidence="1 2">
    <name type="scientific">Rhizobium fredii</name>
    <name type="common">Sinorhizobium fredii</name>
    <dbReference type="NCBI Taxonomy" id="380"/>
    <lineage>
        <taxon>Bacteria</taxon>
        <taxon>Pseudomonadati</taxon>
        <taxon>Pseudomonadota</taxon>
        <taxon>Alphaproteobacteria</taxon>
        <taxon>Hyphomicrobiales</taxon>
        <taxon>Rhizobiaceae</taxon>
        <taxon>Sinorhizobium/Ensifer group</taxon>
        <taxon>Sinorhizobium</taxon>
    </lineage>
</organism>
<dbReference type="AlphaFoldDB" id="A0A844AC43"/>
<proteinExistence type="predicted"/>
<gene>
    <name evidence="1" type="ORF">GHK48_21300</name>
</gene>
<dbReference type="EMBL" id="WISZ01000159">
    <property type="protein sequence ID" value="MQX10734.1"/>
    <property type="molecule type" value="Genomic_DNA"/>
</dbReference>
<protein>
    <submittedName>
        <fullName evidence="1">Uncharacterized protein</fullName>
    </submittedName>
</protein>
<accession>A0A844AC43</accession>
<dbReference type="RefSeq" id="WP_060563935.1">
    <property type="nucleotide sequence ID" value="NZ_BJNI01000047.1"/>
</dbReference>
<reference evidence="1 2" key="1">
    <citation type="journal article" date="2013" name="Genome Biol.">
        <title>Comparative genomics of the core and accessory genomes of 48 Sinorhizobium strains comprising five genospecies.</title>
        <authorList>
            <person name="Sugawara M."/>
            <person name="Epstein B."/>
            <person name="Badgley B.D."/>
            <person name="Unno T."/>
            <person name="Xu L."/>
            <person name="Reese J."/>
            <person name="Gyaneshwar P."/>
            <person name="Denny R."/>
            <person name="Mudge J."/>
            <person name="Bharti A.K."/>
            <person name="Farmer A.D."/>
            <person name="May G.D."/>
            <person name="Woodward J.E."/>
            <person name="Medigue C."/>
            <person name="Vallenet D."/>
            <person name="Lajus A."/>
            <person name="Rouy Z."/>
            <person name="Martinez-Vaz B."/>
            <person name="Tiffin P."/>
            <person name="Young N.D."/>
            <person name="Sadowsky M.J."/>
        </authorList>
    </citation>
    <scope>NUCLEOTIDE SEQUENCE [LARGE SCALE GENOMIC DNA]</scope>
    <source>
        <strain evidence="1 2">USDA205</strain>
    </source>
</reference>
<comment type="caution">
    <text evidence="1">The sequence shown here is derived from an EMBL/GenBank/DDBJ whole genome shotgun (WGS) entry which is preliminary data.</text>
</comment>
<dbReference type="Proteomes" id="UP000466694">
    <property type="component" value="Unassembled WGS sequence"/>
</dbReference>
<evidence type="ECO:0000313" key="1">
    <source>
        <dbReference type="EMBL" id="MQX10734.1"/>
    </source>
</evidence>
<evidence type="ECO:0000313" key="2">
    <source>
        <dbReference type="Proteomes" id="UP000466694"/>
    </source>
</evidence>
<sequence>MTVLNINGRRVQVDDSFKSLSPEQQAATVDEIAKSFDAPAAAEPEAKAAPAGRHLSYEEGLLELEKERQNTGSGKAGAFGSGFIGDIPIVGPALLGGVERAAAGISSLIDGEDYATNLEQGQRTVQAAQEANPGSRLAGSVAGNVAAFGALGSTAAGARALGITGPNLLSRAGASALSSGGISAADTAVRGGNAADVINSGVIGGAIGGAVPVVGAGVRGVLGAVGEKVAPAARAVLRPAEEASRRVGVAVKRDRLAGDVLNSTDEAVARSTGVPLLNVDRGGETTRALARSVSNQAPEARQVITKVADDRFATQGNRAVDVIRRVAGGSVDDIGYQDAIRTAARRANKPAYDAAYASPNAQQVFTPRIQQLMQSPSFRRAIDTVPRKSADRGAITGAKEIPNPFTQNSQGQYVLKQKADGTLVTPSLEFWDHVQRNLRSASEKAARAGDNTTASEIGALRTALNNELDTAVPTFKNARQGAAAFFGADDAVEAGKKFAGTPRLVPEAQKAYAKFTPAEKAAFQTGYASELIDRIKAAGDRTNVINSVFKSQASRESLELIFGPQKAKALEAYVRVEDIADRLRGAMGNSTTARQLVELGLGAGGGYAISGGDLTGAVIGGLAVKGGRALQSRAENQVMQAVAKMLTSNDPRAIANAVTQAEKSPAFMKALEQIGDALAIPSRAIPRVLGQEPRQPLEITVTPRQ</sequence>
<name>A0A844AC43_RHIFR</name>